<dbReference type="Proteomes" id="UP000191931">
    <property type="component" value="Unassembled WGS sequence"/>
</dbReference>
<accession>A0A1W1HHD6</accession>
<dbReference type="InterPro" id="IPR023214">
    <property type="entry name" value="HAD_sf"/>
</dbReference>
<dbReference type="AlphaFoldDB" id="A0A1W1HHD6"/>
<reference evidence="1 2" key="1">
    <citation type="submission" date="2017-03" db="EMBL/GenBank/DDBJ databases">
        <authorList>
            <person name="Afonso C.L."/>
            <person name="Miller P.J."/>
            <person name="Scott M.A."/>
            <person name="Spackman E."/>
            <person name="Goraichik I."/>
            <person name="Dimitrov K.M."/>
            <person name="Suarez D.L."/>
            <person name="Swayne D.E."/>
        </authorList>
    </citation>
    <scope>NUCLEOTIDE SEQUENCE [LARGE SCALE GENOMIC DNA]</scope>
    <source>
        <strain evidence="1">PRJEB14757</strain>
    </source>
</reference>
<dbReference type="Gene3D" id="3.40.50.1000">
    <property type="entry name" value="HAD superfamily/HAD-like"/>
    <property type="match status" value="1"/>
</dbReference>
<proteinExistence type="predicted"/>
<evidence type="ECO:0000313" key="1">
    <source>
        <dbReference type="EMBL" id="SLM31843.1"/>
    </source>
</evidence>
<dbReference type="STRING" id="1246637.MTBBW1_450014"/>
<organism evidence="1 2">
    <name type="scientific">Desulfamplus magnetovallimortis</name>
    <dbReference type="NCBI Taxonomy" id="1246637"/>
    <lineage>
        <taxon>Bacteria</taxon>
        <taxon>Pseudomonadati</taxon>
        <taxon>Thermodesulfobacteriota</taxon>
        <taxon>Desulfobacteria</taxon>
        <taxon>Desulfobacterales</taxon>
        <taxon>Desulfobacteraceae</taxon>
        <taxon>Desulfamplus</taxon>
    </lineage>
</organism>
<sequence>MKNHTKNPIVIAIDIDDFLTTMETSELHKKEWLDPVHHSEKHFVMAEFTHHDRDHKVENLLTPGCIEFFQFLFDYDFIRPAFFSSGIRARNIDLAKKIVQTAIDAGGDSSWMDRYDVYSREDCFDTERLKYDIDEEIRRKFQPEHFFGNYKKDLRMIYYGREKYHELCEKAFEDPSVLLPDHEKDEPILRNLVMVEEDSSYLFPGQEKNMLLCPTYFHPYTYLINHQGEDTPHDPDDWRDKFKGANTIFYAAGVLNHAIERHCREKLPITEILWQEQGTLWVGRKRYQEWFPIHFFTKGRDVLRKYNPKLNFAVASSEPGASLK</sequence>
<evidence type="ECO:0000313" key="2">
    <source>
        <dbReference type="Proteomes" id="UP000191931"/>
    </source>
</evidence>
<keyword evidence="2" id="KW-1185">Reference proteome</keyword>
<dbReference type="EMBL" id="FWEV01000287">
    <property type="protein sequence ID" value="SLM31843.1"/>
    <property type="molecule type" value="Genomic_DNA"/>
</dbReference>
<dbReference type="RefSeq" id="WP_080801039.1">
    <property type="nucleotide sequence ID" value="NZ_LT828541.1"/>
</dbReference>
<name>A0A1W1HHD6_9BACT</name>
<protein>
    <submittedName>
        <fullName evidence="1">Uncharacterized protein</fullName>
    </submittedName>
</protein>
<dbReference type="OrthoDB" id="9946332at2"/>
<gene>
    <name evidence="1" type="ORF">MTBBW1_450014</name>
</gene>